<protein>
    <recommendedName>
        <fullName evidence="4">Type IV pilin accessory protein</fullName>
    </recommendedName>
</protein>
<feature type="transmembrane region" description="Helical" evidence="1">
    <location>
        <begin position="12"/>
        <end position="32"/>
    </location>
</feature>
<evidence type="ECO:0000313" key="2">
    <source>
        <dbReference type="EMBL" id="OQX03490.1"/>
    </source>
</evidence>
<proteinExistence type="predicted"/>
<comment type="caution">
    <text evidence="2">The sequence shown here is derived from an EMBL/GenBank/DDBJ whole genome shotgun (WGS) entry which is preliminary data.</text>
</comment>
<dbReference type="InterPro" id="IPR047814">
    <property type="entry name" value="TfpX/TfpZ-like"/>
</dbReference>
<accession>A0A1Y1QEB4</accession>
<dbReference type="NCBIfam" id="NF041437">
    <property type="entry name" value="TfpZ"/>
    <property type="match status" value="1"/>
</dbReference>
<evidence type="ECO:0008006" key="4">
    <source>
        <dbReference type="Google" id="ProtNLM"/>
    </source>
</evidence>
<name>A0A1Y1QEB4_9GAMM</name>
<dbReference type="EMBL" id="MTEJ01000403">
    <property type="protein sequence ID" value="OQX03490.1"/>
    <property type="molecule type" value="Genomic_DNA"/>
</dbReference>
<gene>
    <name evidence="2" type="ORF">BWK73_39380</name>
</gene>
<keyword evidence="1" id="KW-0472">Membrane</keyword>
<organism evidence="2 3">
    <name type="scientific">Thiothrix lacustris</name>
    <dbReference type="NCBI Taxonomy" id="525917"/>
    <lineage>
        <taxon>Bacteria</taxon>
        <taxon>Pseudomonadati</taxon>
        <taxon>Pseudomonadota</taxon>
        <taxon>Gammaproteobacteria</taxon>
        <taxon>Thiotrichales</taxon>
        <taxon>Thiotrichaceae</taxon>
        <taxon>Thiothrix</taxon>
    </lineage>
</organism>
<feature type="transmembrane region" description="Helical" evidence="1">
    <location>
        <begin position="72"/>
        <end position="91"/>
    </location>
</feature>
<feature type="transmembrane region" description="Helical" evidence="1">
    <location>
        <begin position="38"/>
        <end position="65"/>
    </location>
</feature>
<dbReference type="Proteomes" id="UP000192491">
    <property type="component" value="Unassembled WGS sequence"/>
</dbReference>
<dbReference type="PROSITE" id="PS51257">
    <property type="entry name" value="PROKAR_LIPOPROTEIN"/>
    <property type="match status" value="1"/>
</dbReference>
<evidence type="ECO:0000256" key="1">
    <source>
        <dbReference type="SAM" id="Phobius"/>
    </source>
</evidence>
<keyword evidence="1" id="KW-0812">Transmembrane</keyword>
<sequence length="255" mass="27975">MIKAKLTAAAIHLAISATVVGCFIAFALNVWYPEPFFNISGLLGIILMLVTVDVILGPLLTLVVFKPQKSTLKLDLTVIAIVQMIALGYGINTIYQAHPLYIAYAGDRFTPIYANEVSPSEAKYTELQKSKLSSPSIVYVKKPSNPAEMSRIITETLSGKADIDARPEYYHPANQHISDILAGGINPDKLLSSTQNQQKLDQFLKKYGKTITDYAFIPLAGKKDDVLWAWDRTNNKPVGVLAINPWLLGQVAAAK</sequence>
<reference evidence="2 3" key="1">
    <citation type="submission" date="2017-01" db="EMBL/GenBank/DDBJ databases">
        <title>Novel large sulfur bacteria in the metagenomes of groundwater-fed chemosynthetic microbial mats in the Lake Huron basin.</title>
        <authorList>
            <person name="Sharrar A.M."/>
            <person name="Flood B.E."/>
            <person name="Bailey J.V."/>
            <person name="Jones D.S."/>
            <person name="Biddanda B."/>
            <person name="Ruberg S.A."/>
            <person name="Marcus D.N."/>
            <person name="Dick G.J."/>
        </authorList>
    </citation>
    <scope>NUCLEOTIDE SEQUENCE [LARGE SCALE GENOMIC DNA]</scope>
    <source>
        <strain evidence="2">A8</strain>
    </source>
</reference>
<evidence type="ECO:0000313" key="3">
    <source>
        <dbReference type="Proteomes" id="UP000192491"/>
    </source>
</evidence>
<dbReference type="AlphaFoldDB" id="A0A1Y1QEB4"/>
<keyword evidence="1" id="KW-1133">Transmembrane helix</keyword>